<comment type="caution">
    <text evidence="6">The sequence shown here is derived from an EMBL/GenBank/DDBJ whole genome shotgun (WGS) entry which is preliminary data.</text>
</comment>
<evidence type="ECO:0000256" key="2">
    <source>
        <dbReference type="ARBA" id="ARBA00022801"/>
    </source>
</evidence>
<dbReference type="PIRSF" id="PIRSF016557">
    <property type="entry name" value="Caps_synth_CpsB"/>
    <property type="match status" value="1"/>
</dbReference>
<gene>
    <name evidence="6" type="ORF">IV50_GL001246</name>
</gene>
<sequence length="244" mass="26934">MDDGSPTLEHSLDLAQAAVSDGITHALMTPHHMNGRYVNHAPEVTLATEQFQTALDDAQIPLVVFASQEVRINGGLLAALDAGDILATDPEGKYMLLEFPSEEVPAYSEKMIFDIQQRGITPIIVHPERNQGFMDKPELLYEFGKRGALAQVTASSYVGVFGKKVQAFAQDIIDNGLAQFLASDAHYMENRDYVMGQAFAQLAHEQGQNAADIFDENAKAAINGDYIQRLAMQPIKKKRFFAKY</sequence>
<evidence type="ECO:0000256" key="4">
    <source>
        <dbReference type="ARBA" id="ARBA00051722"/>
    </source>
</evidence>
<evidence type="ECO:0000313" key="6">
    <source>
        <dbReference type="EMBL" id="KRN45903.1"/>
    </source>
</evidence>
<dbReference type="AlphaFoldDB" id="A0A0R2GZ17"/>
<dbReference type="InterPro" id="IPR016667">
    <property type="entry name" value="Caps_polysacc_synth_CpsB/CapC"/>
</dbReference>
<keyword evidence="3 5" id="KW-0904">Protein phosphatase</keyword>
<dbReference type="PANTHER" id="PTHR39181">
    <property type="entry name" value="TYROSINE-PROTEIN PHOSPHATASE YWQE"/>
    <property type="match status" value="1"/>
</dbReference>
<accession>A0A0R2GZ17</accession>
<proteinExistence type="inferred from homology"/>
<dbReference type="GO" id="GO:0030145">
    <property type="term" value="F:manganese ion binding"/>
    <property type="evidence" value="ECO:0007669"/>
    <property type="project" value="UniProtKB-UniRule"/>
</dbReference>
<organism evidence="6 7">
    <name type="scientific">Weissella viridescens</name>
    <name type="common">Lactobacillus viridescens</name>
    <dbReference type="NCBI Taxonomy" id="1629"/>
    <lineage>
        <taxon>Bacteria</taxon>
        <taxon>Bacillati</taxon>
        <taxon>Bacillota</taxon>
        <taxon>Bacilli</taxon>
        <taxon>Lactobacillales</taxon>
        <taxon>Lactobacillaceae</taxon>
        <taxon>Weissella</taxon>
    </lineage>
</organism>
<dbReference type="Pfam" id="PF19567">
    <property type="entry name" value="CpsB_CapC"/>
    <property type="match status" value="1"/>
</dbReference>
<dbReference type="SUPFAM" id="SSF89550">
    <property type="entry name" value="PHP domain-like"/>
    <property type="match status" value="1"/>
</dbReference>
<reference evidence="6 7" key="1">
    <citation type="journal article" date="2015" name="Genome Announc.">
        <title>Expanding the biotechnology potential of lactobacilli through comparative genomics of 213 strains and associated genera.</title>
        <authorList>
            <person name="Sun Z."/>
            <person name="Harris H.M."/>
            <person name="McCann A."/>
            <person name="Guo C."/>
            <person name="Argimon S."/>
            <person name="Zhang W."/>
            <person name="Yang X."/>
            <person name="Jeffery I.B."/>
            <person name="Cooney J.C."/>
            <person name="Kagawa T.F."/>
            <person name="Liu W."/>
            <person name="Song Y."/>
            <person name="Salvetti E."/>
            <person name="Wrobel A."/>
            <person name="Rasinkangas P."/>
            <person name="Parkhill J."/>
            <person name="Rea M.C."/>
            <person name="O'Sullivan O."/>
            <person name="Ritari J."/>
            <person name="Douillard F.P."/>
            <person name="Paul Ross R."/>
            <person name="Yang R."/>
            <person name="Briner A.E."/>
            <person name="Felis G.E."/>
            <person name="de Vos W.M."/>
            <person name="Barrangou R."/>
            <person name="Klaenhammer T.R."/>
            <person name="Caufield P.W."/>
            <person name="Cui Y."/>
            <person name="Zhang H."/>
            <person name="O'Toole P.W."/>
        </authorList>
    </citation>
    <scope>NUCLEOTIDE SEQUENCE [LARGE SCALE GENOMIC DNA]</scope>
    <source>
        <strain evidence="6 7">DSM 20410</strain>
    </source>
</reference>
<keyword evidence="2 5" id="KW-0378">Hydrolase</keyword>
<dbReference type="PANTHER" id="PTHR39181:SF1">
    <property type="entry name" value="TYROSINE-PROTEIN PHOSPHATASE YWQE"/>
    <property type="match status" value="1"/>
</dbReference>
<dbReference type="GO" id="GO:0004725">
    <property type="term" value="F:protein tyrosine phosphatase activity"/>
    <property type="evidence" value="ECO:0007669"/>
    <property type="project" value="UniProtKB-UniRule"/>
</dbReference>
<evidence type="ECO:0000256" key="5">
    <source>
        <dbReference type="PIRNR" id="PIRNR016557"/>
    </source>
</evidence>
<evidence type="ECO:0000256" key="3">
    <source>
        <dbReference type="ARBA" id="ARBA00022912"/>
    </source>
</evidence>
<dbReference type="Proteomes" id="UP000051992">
    <property type="component" value="Unassembled WGS sequence"/>
</dbReference>
<evidence type="ECO:0000313" key="7">
    <source>
        <dbReference type="Proteomes" id="UP000051992"/>
    </source>
</evidence>
<protein>
    <recommendedName>
        <fullName evidence="5">Tyrosine-protein phosphatase</fullName>
        <ecNumber evidence="5">3.1.3.48</ecNumber>
    </recommendedName>
</protein>
<dbReference type="Gene3D" id="3.20.20.140">
    <property type="entry name" value="Metal-dependent hydrolases"/>
    <property type="match status" value="1"/>
</dbReference>
<dbReference type="EMBL" id="JQBM01000004">
    <property type="protein sequence ID" value="KRN45903.1"/>
    <property type="molecule type" value="Genomic_DNA"/>
</dbReference>
<dbReference type="EC" id="3.1.3.48" evidence="5"/>
<dbReference type="PATRIC" id="fig|1629.5.peg.1259"/>
<dbReference type="InterPro" id="IPR016195">
    <property type="entry name" value="Pol/histidinol_Pase-like"/>
</dbReference>
<comment type="catalytic activity">
    <reaction evidence="4 5">
        <text>O-phospho-L-tyrosyl-[protein] + H2O = L-tyrosyl-[protein] + phosphate</text>
        <dbReference type="Rhea" id="RHEA:10684"/>
        <dbReference type="Rhea" id="RHEA-COMP:10136"/>
        <dbReference type="Rhea" id="RHEA-COMP:20101"/>
        <dbReference type="ChEBI" id="CHEBI:15377"/>
        <dbReference type="ChEBI" id="CHEBI:43474"/>
        <dbReference type="ChEBI" id="CHEBI:46858"/>
        <dbReference type="ChEBI" id="CHEBI:61978"/>
        <dbReference type="EC" id="3.1.3.48"/>
    </reaction>
</comment>
<keyword evidence="7" id="KW-1185">Reference proteome</keyword>
<name>A0A0R2GZ17_WEIVI</name>
<comment type="similarity">
    <text evidence="1 5">Belongs to the metallo-dependent hydrolases superfamily. CpsB/CapC family.</text>
</comment>
<evidence type="ECO:0000256" key="1">
    <source>
        <dbReference type="ARBA" id="ARBA00005750"/>
    </source>
</evidence>